<evidence type="ECO:0000256" key="2">
    <source>
        <dbReference type="ARBA" id="ARBA00022679"/>
    </source>
</evidence>
<dbReference type="EMBL" id="CP042905">
    <property type="protein sequence ID" value="QEE18099.1"/>
    <property type="molecule type" value="Genomic_DNA"/>
</dbReference>
<dbReference type="GO" id="GO:0008168">
    <property type="term" value="F:methyltransferase activity"/>
    <property type="evidence" value="ECO:0007669"/>
    <property type="project" value="UniProtKB-KW"/>
</dbReference>
<dbReference type="GeneID" id="41331902"/>
<keyword evidence="2" id="KW-0808">Transferase</keyword>
<sequence length="250" mass="29726">MTILYSKLARAYHEMYQTIFDYDQDFQIYDTFLKKYNGKKVLELGCGSGNLGHRLVQANYNYLGLDLFPEMLTIARDEFPDIIVQQGDMRSFELKTKFDVILISGRSFCYLTTNQDVIRCLIQVFKHLKPNGILIFDNFYAPIIFSDFHTNLEQEAIYQTRKYRRISKNNPNFQTGWTWNWDAKYIVEENNQIQEYFDYSILRAFTEDELQLFLNLCGFNILELKKENAAIWLVAQKKNSIREIIKKMEL</sequence>
<dbReference type="Pfam" id="PF13649">
    <property type="entry name" value="Methyltransf_25"/>
    <property type="match status" value="1"/>
</dbReference>
<keyword evidence="5" id="KW-1185">Reference proteome</keyword>
<name>A0A5B9DFL1_9ARCH</name>
<evidence type="ECO:0000256" key="1">
    <source>
        <dbReference type="ARBA" id="ARBA00022603"/>
    </source>
</evidence>
<dbReference type="GO" id="GO:0032259">
    <property type="term" value="P:methylation"/>
    <property type="evidence" value="ECO:0007669"/>
    <property type="project" value="UniProtKB-KW"/>
</dbReference>
<dbReference type="InterPro" id="IPR041698">
    <property type="entry name" value="Methyltransf_25"/>
</dbReference>
<dbReference type="Gene3D" id="2.20.130.10">
    <property type="entry name" value="CAC2371-like domains"/>
    <property type="match status" value="1"/>
</dbReference>
<keyword evidence="1 4" id="KW-0489">Methyltransferase</keyword>
<dbReference type="AlphaFoldDB" id="A0A5B9DFL1"/>
<protein>
    <submittedName>
        <fullName evidence="4">Class I SAM-dependent methyltransferase</fullName>
    </submittedName>
</protein>
<proteinExistence type="predicted"/>
<dbReference type="SUPFAM" id="SSF53335">
    <property type="entry name" value="S-adenosyl-L-methionine-dependent methyltransferases"/>
    <property type="match status" value="1"/>
</dbReference>
<evidence type="ECO:0000313" key="5">
    <source>
        <dbReference type="Proteomes" id="UP000321408"/>
    </source>
</evidence>
<feature type="domain" description="Methyltransferase" evidence="3">
    <location>
        <begin position="41"/>
        <end position="132"/>
    </location>
</feature>
<dbReference type="Proteomes" id="UP000321408">
    <property type="component" value="Chromosome"/>
</dbReference>
<dbReference type="OrthoDB" id="1018at2157"/>
<evidence type="ECO:0000313" key="4">
    <source>
        <dbReference type="EMBL" id="QEE18099.1"/>
    </source>
</evidence>
<dbReference type="RefSeq" id="WP_147665073.1">
    <property type="nucleotide sequence ID" value="NZ_CP042905.2"/>
</dbReference>
<dbReference type="InterPro" id="IPR029063">
    <property type="entry name" value="SAM-dependent_MTases_sf"/>
</dbReference>
<dbReference type="PANTHER" id="PTHR43861:SF1">
    <property type="entry name" value="TRANS-ACONITATE 2-METHYLTRANSFERASE"/>
    <property type="match status" value="1"/>
</dbReference>
<dbReference type="Gene3D" id="3.40.50.150">
    <property type="entry name" value="Vaccinia Virus protein VP39"/>
    <property type="match status" value="1"/>
</dbReference>
<reference evidence="4 5" key="2">
    <citation type="journal article" date="2024" name="Int. J. Syst. Evol. Microbiol.">
        <title>Promethearchaeum syntrophicum gen. nov., sp. nov., an anaerobic, obligately syntrophic archaeon, the first isolate of the lineage 'Asgard' archaea, and proposal of the new archaeal phylum Promethearchaeota phyl. nov. and kingdom Promethearchaeati regn. nov.</title>
        <authorList>
            <person name="Imachi H."/>
            <person name="Nobu M.K."/>
            <person name="Kato S."/>
            <person name="Takaki Y."/>
            <person name="Miyazaki M."/>
            <person name="Miyata M."/>
            <person name="Ogawara M."/>
            <person name="Saito Y."/>
            <person name="Sakai S."/>
            <person name="Tahara Y.O."/>
            <person name="Takano Y."/>
            <person name="Tasumi E."/>
            <person name="Uematsu K."/>
            <person name="Yoshimura T."/>
            <person name="Itoh T."/>
            <person name="Ohkuma M."/>
            <person name="Takai K."/>
        </authorList>
    </citation>
    <scope>NUCLEOTIDE SEQUENCE [LARGE SCALE GENOMIC DNA]</scope>
    <source>
        <strain evidence="4 5">MK-D1</strain>
    </source>
</reference>
<gene>
    <name evidence="4" type="ORF">DSAG12_03937</name>
</gene>
<dbReference type="CDD" id="cd02440">
    <property type="entry name" value="AdoMet_MTases"/>
    <property type="match status" value="1"/>
</dbReference>
<accession>A0A5B9DFL1</accession>
<organism evidence="4 5">
    <name type="scientific">Promethearchaeum syntrophicum</name>
    <dbReference type="NCBI Taxonomy" id="2594042"/>
    <lineage>
        <taxon>Archaea</taxon>
        <taxon>Promethearchaeati</taxon>
        <taxon>Promethearchaeota</taxon>
        <taxon>Promethearchaeia</taxon>
        <taxon>Promethearchaeales</taxon>
        <taxon>Promethearchaeaceae</taxon>
        <taxon>Promethearchaeum</taxon>
    </lineage>
</organism>
<dbReference type="PANTHER" id="PTHR43861">
    <property type="entry name" value="TRANS-ACONITATE 2-METHYLTRANSFERASE-RELATED"/>
    <property type="match status" value="1"/>
</dbReference>
<reference evidence="4 5" key="1">
    <citation type="journal article" date="2020" name="Nature">
        <title>Isolation of an archaeon at the prokaryote-eukaryote interface.</title>
        <authorList>
            <person name="Imachi H."/>
            <person name="Nobu M.K."/>
            <person name="Nakahara N."/>
            <person name="Morono Y."/>
            <person name="Ogawara M."/>
            <person name="Takaki Y."/>
            <person name="Takano Y."/>
            <person name="Uematsu K."/>
            <person name="Ikuta T."/>
            <person name="Ito M."/>
            <person name="Matsui Y."/>
            <person name="Miyazaki M."/>
            <person name="Murata K."/>
            <person name="Saito Y."/>
            <person name="Sakai S."/>
            <person name="Song C."/>
            <person name="Tasumi E."/>
            <person name="Yamanaka Y."/>
            <person name="Yamaguchi T."/>
            <person name="Kamagata Y."/>
            <person name="Tamaki H."/>
            <person name="Takai K."/>
        </authorList>
    </citation>
    <scope>NUCLEOTIDE SEQUENCE [LARGE SCALE GENOMIC DNA]</scope>
    <source>
        <strain evidence="4 5">MK-D1</strain>
    </source>
</reference>
<dbReference type="KEGG" id="psyt:DSAG12_03937"/>
<evidence type="ECO:0000259" key="3">
    <source>
        <dbReference type="Pfam" id="PF13649"/>
    </source>
</evidence>